<dbReference type="Pfam" id="PF05016">
    <property type="entry name" value="ParE_toxin"/>
    <property type="match status" value="1"/>
</dbReference>
<dbReference type="EMBL" id="CAADEY010000072">
    <property type="protein sequence ID" value="VFJ59597.1"/>
    <property type="molecule type" value="Genomic_DNA"/>
</dbReference>
<protein>
    <submittedName>
        <fullName evidence="3">mRNA interferase RelE/StbE</fullName>
    </submittedName>
</protein>
<gene>
    <name evidence="3" type="ORF">BECKDK2373C_GA0170839_107217</name>
</gene>
<dbReference type="PANTHER" id="PTHR35601:SF1">
    <property type="entry name" value="TOXIN RELE"/>
    <property type="match status" value="1"/>
</dbReference>
<accession>A0A450SZG2</accession>
<name>A0A450SZG2_9GAMM</name>
<evidence type="ECO:0000313" key="3">
    <source>
        <dbReference type="EMBL" id="VFJ59597.1"/>
    </source>
</evidence>
<dbReference type="AlphaFoldDB" id="A0A450SZG2"/>
<dbReference type="SUPFAM" id="SSF143011">
    <property type="entry name" value="RelE-like"/>
    <property type="match status" value="1"/>
</dbReference>
<dbReference type="Gene3D" id="3.30.2310.20">
    <property type="entry name" value="RelE-like"/>
    <property type="match status" value="1"/>
</dbReference>
<dbReference type="InterPro" id="IPR035093">
    <property type="entry name" value="RelE/ParE_toxin_dom_sf"/>
</dbReference>
<evidence type="ECO:0000256" key="2">
    <source>
        <dbReference type="ARBA" id="ARBA00022649"/>
    </source>
</evidence>
<organism evidence="3">
    <name type="scientific">Candidatus Kentrum sp. DK</name>
    <dbReference type="NCBI Taxonomy" id="2126562"/>
    <lineage>
        <taxon>Bacteria</taxon>
        <taxon>Pseudomonadati</taxon>
        <taxon>Pseudomonadota</taxon>
        <taxon>Gammaproteobacteria</taxon>
        <taxon>Candidatus Kentrum</taxon>
    </lineage>
</organism>
<dbReference type="PANTHER" id="PTHR35601">
    <property type="entry name" value="TOXIN RELE"/>
    <property type="match status" value="1"/>
</dbReference>
<comment type="similarity">
    <text evidence="1">Belongs to the RelE toxin family.</text>
</comment>
<keyword evidence="2" id="KW-1277">Toxin-antitoxin system</keyword>
<reference evidence="3" key="1">
    <citation type="submission" date="2019-02" db="EMBL/GenBank/DDBJ databases">
        <authorList>
            <person name="Gruber-Vodicka R. H."/>
            <person name="Seah K. B. B."/>
        </authorList>
    </citation>
    <scope>NUCLEOTIDE SEQUENCE</scope>
    <source>
        <strain evidence="3">BECK_DK161</strain>
    </source>
</reference>
<sequence length="95" mass="11212">MAWEIRYTDTALKQLRGMDRSAARRILDYMDQRIARGANPRIFGKALSGPTGLWRYRVGNYRVICRIREEKCLILAVRIGHRKEVYRNVNRNLGF</sequence>
<dbReference type="InterPro" id="IPR007712">
    <property type="entry name" value="RelE/ParE_toxin"/>
</dbReference>
<dbReference type="NCBIfam" id="TIGR02385">
    <property type="entry name" value="RelE_StbE"/>
    <property type="match status" value="1"/>
</dbReference>
<evidence type="ECO:0000256" key="1">
    <source>
        <dbReference type="ARBA" id="ARBA00006226"/>
    </source>
</evidence>
<proteinExistence type="inferred from homology"/>